<gene>
    <name evidence="1" type="ORF">OCBIM_22021233mg</name>
</gene>
<reference evidence="1" key="1">
    <citation type="submission" date="2015-07" db="EMBL/GenBank/DDBJ databases">
        <title>MeaNS - Measles Nucleotide Surveillance Program.</title>
        <authorList>
            <person name="Tran T."/>
            <person name="Druce J."/>
        </authorList>
    </citation>
    <scope>NUCLEOTIDE SEQUENCE</scope>
    <source>
        <strain evidence="1">UCB-OBI-ISO-001</strain>
        <tissue evidence="1">Gonad</tissue>
    </source>
</reference>
<proteinExistence type="predicted"/>
<evidence type="ECO:0000313" key="1">
    <source>
        <dbReference type="EMBL" id="KOF84866.1"/>
    </source>
</evidence>
<sequence>MFIEASRNGYTFKQKYLRGSGTMTFGYASGYLHLTLTVSVVRSSQNIKSCFRIVYNTGFHHYSSNLGCSNKGWHSNENRPVKNLSPNIKNPLDLQGFDIDQLYNDGYLDVIADRRTLSEVMVKDLRSDRTVENNVANMDSQNEQSVIKESEIGDLQVLILKCKWKKKAGHCSVLLNNLPWLYVNMTVVPTGIHFQLQLGVRPILDTYIRKYFSFLFCYLLKSMQLATD</sequence>
<dbReference type="AlphaFoldDB" id="A0A0L8H6E8"/>
<protein>
    <submittedName>
        <fullName evidence="1">Uncharacterized protein</fullName>
    </submittedName>
</protein>
<accession>A0A0L8H6E8</accession>
<dbReference type="EMBL" id="KQ419018">
    <property type="protein sequence ID" value="KOF84866.1"/>
    <property type="molecule type" value="Genomic_DNA"/>
</dbReference>
<dbReference type="OrthoDB" id="10367607at2759"/>
<name>A0A0L8H6E8_OCTBM</name>
<organism evidence="1">
    <name type="scientific">Octopus bimaculoides</name>
    <name type="common">California two-spotted octopus</name>
    <dbReference type="NCBI Taxonomy" id="37653"/>
    <lineage>
        <taxon>Eukaryota</taxon>
        <taxon>Metazoa</taxon>
        <taxon>Spiralia</taxon>
        <taxon>Lophotrochozoa</taxon>
        <taxon>Mollusca</taxon>
        <taxon>Cephalopoda</taxon>
        <taxon>Coleoidea</taxon>
        <taxon>Octopodiformes</taxon>
        <taxon>Octopoda</taxon>
        <taxon>Incirrata</taxon>
        <taxon>Octopodidae</taxon>
        <taxon>Octopus</taxon>
    </lineage>
</organism>